<dbReference type="PRINTS" id="PR00032">
    <property type="entry name" value="HTHARAC"/>
</dbReference>
<keyword evidence="2" id="KW-0238">DNA-binding</keyword>
<evidence type="ECO:0000313" key="5">
    <source>
        <dbReference type="EMBL" id="MFB9948939.1"/>
    </source>
</evidence>
<keyword evidence="3" id="KW-0804">Transcription</keyword>
<keyword evidence="6" id="KW-1185">Reference proteome</keyword>
<feature type="domain" description="HTH araC/xylS-type" evidence="4">
    <location>
        <begin position="22"/>
        <end position="56"/>
    </location>
</feature>
<dbReference type="EMBL" id="JBHMAA010000011">
    <property type="protein sequence ID" value="MFB9948939.1"/>
    <property type="molecule type" value="Genomic_DNA"/>
</dbReference>
<comment type="caution">
    <text evidence="5">The sequence shown here is derived from an EMBL/GenBank/DDBJ whole genome shotgun (WGS) entry which is preliminary data.</text>
</comment>
<proteinExistence type="predicted"/>
<evidence type="ECO:0000259" key="4">
    <source>
        <dbReference type="PROSITE" id="PS01124"/>
    </source>
</evidence>
<evidence type="ECO:0000313" key="6">
    <source>
        <dbReference type="Proteomes" id="UP001589692"/>
    </source>
</evidence>
<dbReference type="InterPro" id="IPR018060">
    <property type="entry name" value="HTH_AraC"/>
</dbReference>
<dbReference type="SUPFAM" id="SSF46689">
    <property type="entry name" value="Homeodomain-like"/>
    <property type="match status" value="1"/>
</dbReference>
<name>A0ABV6AFS1_9HYPH</name>
<evidence type="ECO:0000256" key="1">
    <source>
        <dbReference type="ARBA" id="ARBA00023015"/>
    </source>
</evidence>
<dbReference type="RefSeq" id="WP_377259147.1">
    <property type="nucleotide sequence ID" value="NZ_JBHMAA010000011.1"/>
</dbReference>
<sequence>MRASSSISPSIWGRICPQSPLSIAEIGFATGFSSAGHFSRAFKVRFSATPNSLRGKISSE</sequence>
<evidence type="ECO:0000256" key="2">
    <source>
        <dbReference type="ARBA" id="ARBA00023125"/>
    </source>
</evidence>
<dbReference type="PROSITE" id="PS01124">
    <property type="entry name" value="HTH_ARAC_FAMILY_2"/>
    <property type="match status" value="1"/>
</dbReference>
<organism evidence="5 6">
    <name type="scientific">Rhizobium puerariae</name>
    <dbReference type="NCBI Taxonomy" id="1585791"/>
    <lineage>
        <taxon>Bacteria</taxon>
        <taxon>Pseudomonadati</taxon>
        <taxon>Pseudomonadota</taxon>
        <taxon>Alphaproteobacteria</taxon>
        <taxon>Hyphomicrobiales</taxon>
        <taxon>Rhizobiaceae</taxon>
        <taxon>Rhizobium/Agrobacterium group</taxon>
        <taxon>Rhizobium</taxon>
    </lineage>
</organism>
<protein>
    <submittedName>
        <fullName evidence="5">Helix-turn-helix domain-containing protein</fullName>
    </submittedName>
</protein>
<evidence type="ECO:0000256" key="3">
    <source>
        <dbReference type="ARBA" id="ARBA00023163"/>
    </source>
</evidence>
<dbReference type="Gene3D" id="1.10.10.60">
    <property type="entry name" value="Homeodomain-like"/>
    <property type="match status" value="1"/>
</dbReference>
<gene>
    <name evidence="5" type="ORF">ACFFP0_08775</name>
</gene>
<dbReference type="Pfam" id="PF12833">
    <property type="entry name" value="HTH_18"/>
    <property type="match status" value="1"/>
</dbReference>
<reference evidence="5 6" key="1">
    <citation type="submission" date="2024-09" db="EMBL/GenBank/DDBJ databases">
        <authorList>
            <person name="Sun Q."/>
            <person name="Mori K."/>
        </authorList>
    </citation>
    <scope>NUCLEOTIDE SEQUENCE [LARGE SCALE GENOMIC DNA]</scope>
    <source>
        <strain evidence="5 6">TBRC 4938</strain>
    </source>
</reference>
<accession>A0ABV6AFS1</accession>
<dbReference type="InterPro" id="IPR009057">
    <property type="entry name" value="Homeodomain-like_sf"/>
</dbReference>
<keyword evidence="1" id="KW-0805">Transcription regulation</keyword>
<dbReference type="InterPro" id="IPR020449">
    <property type="entry name" value="Tscrpt_reg_AraC-type_HTH"/>
</dbReference>
<dbReference type="Proteomes" id="UP001589692">
    <property type="component" value="Unassembled WGS sequence"/>
</dbReference>